<proteinExistence type="predicted"/>
<gene>
    <name evidence="1" type="ORF">RFI_30488</name>
</gene>
<evidence type="ECO:0000313" key="1">
    <source>
        <dbReference type="EMBL" id="ETO06905.1"/>
    </source>
</evidence>
<dbReference type="AlphaFoldDB" id="X6M1S1"/>
<sequence>MCRTTPYYSLPLANKNKNQYSAYMLPTRIRLPIFQNLNNFLQVINNNFFSITRFEKPMLMLEYFNFGQSAISRRIVFLHFVALQEKKMDHSIIQNLAIERSSMSQSTEISNPFGNKKWYNVTRIYESVKNNMSTGELLTGPSFAAESTMVILFSENVFLSDAGVYERTLYLKEVTYSDNGKKVPLMEAKEHEQKREDSVKNGDVPEYIKILDDLWTKQNSVAKEVTLPQQIDDDMLVGTLDEMIRLLWSFFNGNADRFSIYTCLYLHNEVRLHPRYKLPHRVMTPFVDAVILVRLT</sequence>
<accession>X6M1S1</accession>
<name>X6M1S1_RETFI</name>
<evidence type="ECO:0000313" key="2">
    <source>
        <dbReference type="Proteomes" id="UP000023152"/>
    </source>
</evidence>
<dbReference type="EMBL" id="ASPP01026692">
    <property type="protein sequence ID" value="ETO06905.1"/>
    <property type="molecule type" value="Genomic_DNA"/>
</dbReference>
<reference evidence="1 2" key="1">
    <citation type="journal article" date="2013" name="Curr. Biol.">
        <title>The Genome of the Foraminiferan Reticulomyxa filosa.</title>
        <authorList>
            <person name="Glockner G."/>
            <person name="Hulsmann N."/>
            <person name="Schleicher M."/>
            <person name="Noegel A.A."/>
            <person name="Eichinger L."/>
            <person name="Gallinger C."/>
            <person name="Pawlowski J."/>
            <person name="Sierra R."/>
            <person name="Euteneuer U."/>
            <person name="Pillet L."/>
            <person name="Moustafa A."/>
            <person name="Platzer M."/>
            <person name="Groth M."/>
            <person name="Szafranski K."/>
            <person name="Schliwa M."/>
        </authorList>
    </citation>
    <scope>NUCLEOTIDE SEQUENCE [LARGE SCALE GENOMIC DNA]</scope>
</reference>
<protein>
    <submittedName>
        <fullName evidence="1">Uncharacterized protein</fullName>
    </submittedName>
</protein>
<comment type="caution">
    <text evidence="1">The sequence shown here is derived from an EMBL/GenBank/DDBJ whole genome shotgun (WGS) entry which is preliminary data.</text>
</comment>
<organism evidence="1 2">
    <name type="scientific">Reticulomyxa filosa</name>
    <dbReference type="NCBI Taxonomy" id="46433"/>
    <lineage>
        <taxon>Eukaryota</taxon>
        <taxon>Sar</taxon>
        <taxon>Rhizaria</taxon>
        <taxon>Retaria</taxon>
        <taxon>Foraminifera</taxon>
        <taxon>Monothalamids</taxon>
        <taxon>Reticulomyxidae</taxon>
        <taxon>Reticulomyxa</taxon>
    </lineage>
</organism>
<keyword evidence="2" id="KW-1185">Reference proteome</keyword>
<dbReference type="Proteomes" id="UP000023152">
    <property type="component" value="Unassembled WGS sequence"/>
</dbReference>